<dbReference type="GO" id="GO:0005524">
    <property type="term" value="F:ATP binding"/>
    <property type="evidence" value="ECO:0007669"/>
    <property type="project" value="UniProtKB-KW"/>
</dbReference>
<evidence type="ECO:0000259" key="12">
    <source>
        <dbReference type="PROSITE" id="PS51192"/>
    </source>
</evidence>
<dbReference type="InterPro" id="IPR051268">
    <property type="entry name" value="Type-I_R_enzyme_R_subunit"/>
</dbReference>
<dbReference type="KEGG" id="nia:A8C56_21240"/>
<dbReference type="EMBL" id="CP015772">
    <property type="protein sequence ID" value="ANH83169.1"/>
    <property type="molecule type" value="Genomic_DNA"/>
</dbReference>
<dbReference type="Pfam" id="PF18766">
    <property type="entry name" value="SWI2_SNF2"/>
    <property type="match status" value="1"/>
</dbReference>
<keyword evidence="8 10" id="KW-0067">ATP-binding</keyword>
<dbReference type="InterPro" id="IPR040980">
    <property type="entry name" value="SWI2_SNF2"/>
</dbReference>
<proteinExistence type="inferred from homology"/>
<dbReference type="Gene3D" id="3.40.50.300">
    <property type="entry name" value="P-loop containing nucleotide triphosphate hydrolases"/>
    <property type="match status" value="2"/>
</dbReference>
<keyword evidence="9 10" id="KW-0238">DNA-binding</keyword>
<evidence type="ECO:0000256" key="9">
    <source>
        <dbReference type="ARBA" id="ARBA00023125"/>
    </source>
</evidence>
<comment type="catalytic activity">
    <reaction evidence="1 10">
        <text>Endonucleolytic cleavage of DNA to give random double-stranded fragments with terminal 5'-phosphates, ATP is simultaneously hydrolyzed.</text>
        <dbReference type="EC" id="3.1.21.3"/>
    </reaction>
</comment>
<dbReference type="GO" id="GO:0009307">
    <property type="term" value="P:DNA restriction-modification system"/>
    <property type="evidence" value="ECO:0007669"/>
    <property type="project" value="UniProtKB-KW"/>
</dbReference>
<evidence type="ECO:0000256" key="3">
    <source>
        <dbReference type="ARBA" id="ARBA00022722"/>
    </source>
</evidence>
<evidence type="ECO:0000256" key="11">
    <source>
        <dbReference type="SAM" id="Coils"/>
    </source>
</evidence>
<evidence type="ECO:0000256" key="1">
    <source>
        <dbReference type="ARBA" id="ARBA00000851"/>
    </source>
</evidence>
<dbReference type="InterPro" id="IPR014001">
    <property type="entry name" value="Helicase_ATP-bd"/>
</dbReference>
<keyword evidence="14" id="KW-1185">Reference proteome</keyword>
<dbReference type="NCBIfam" id="TIGR00348">
    <property type="entry name" value="hsdR"/>
    <property type="match status" value="1"/>
</dbReference>
<keyword evidence="7 10" id="KW-0378">Hydrolase</keyword>
<organism evidence="13 14">
    <name type="scientific">Niabella ginsenosidivorans</name>
    <dbReference type="NCBI Taxonomy" id="1176587"/>
    <lineage>
        <taxon>Bacteria</taxon>
        <taxon>Pseudomonadati</taxon>
        <taxon>Bacteroidota</taxon>
        <taxon>Chitinophagia</taxon>
        <taxon>Chitinophagales</taxon>
        <taxon>Chitinophagaceae</taxon>
        <taxon>Niabella</taxon>
    </lineage>
</organism>
<dbReference type="CDD" id="cd22332">
    <property type="entry name" value="HsdR_N"/>
    <property type="match status" value="1"/>
</dbReference>
<dbReference type="STRING" id="1176587.A8C56_21240"/>
<dbReference type="CDD" id="cd18030">
    <property type="entry name" value="DEXHc_RE_I_HsdR"/>
    <property type="match status" value="1"/>
</dbReference>
<reference evidence="13 14" key="1">
    <citation type="submission" date="2016-05" db="EMBL/GenBank/DDBJ databases">
        <title>Niabella ginsenosidivorans BS26 whole genome sequencing.</title>
        <authorList>
            <person name="Im W.T."/>
            <person name="Siddiqi M.Z."/>
        </authorList>
    </citation>
    <scope>NUCLEOTIDE SEQUENCE [LARGE SCALE GENOMIC DNA]</scope>
    <source>
        <strain evidence="13 14">BS26</strain>
    </source>
</reference>
<dbReference type="REBASE" id="153769">
    <property type="entry name" value="Nsp26ORF21230P"/>
</dbReference>
<gene>
    <name evidence="13" type="ORF">A8C56_21240</name>
</gene>
<evidence type="ECO:0000256" key="7">
    <source>
        <dbReference type="ARBA" id="ARBA00022801"/>
    </source>
</evidence>
<dbReference type="AlphaFoldDB" id="A0A1A9I7Z3"/>
<keyword evidence="4 10" id="KW-0547">Nucleotide-binding</keyword>
<dbReference type="Gene3D" id="3.90.1570.50">
    <property type="match status" value="1"/>
</dbReference>
<evidence type="ECO:0000313" key="13">
    <source>
        <dbReference type="EMBL" id="ANH83169.1"/>
    </source>
</evidence>
<evidence type="ECO:0000256" key="5">
    <source>
        <dbReference type="ARBA" id="ARBA00022747"/>
    </source>
</evidence>
<comment type="function">
    <text evidence="10">Subunit R is required for both nuclease and ATPase activities, but not for modification.</text>
</comment>
<comment type="subunit">
    <text evidence="10">The type I restriction/modification system is composed of three polypeptides R, M and S.</text>
</comment>
<dbReference type="PANTHER" id="PTHR30195:SF15">
    <property type="entry name" value="TYPE I RESTRICTION ENZYME HINDI ENDONUCLEASE SUBUNIT"/>
    <property type="match status" value="1"/>
</dbReference>
<dbReference type="InterPro" id="IPR055180">
    <property type="entry name" value="HsdR_RecA-like_helicase_dom_2"/>
</dbReference>
<evidence type="ECO:0000256" key="10">
    <source>
        <dbReference type="RuleBase" id="RU364115"/>
    </source>
</evidence>
<dbReference type="Proteomes" id="UP000077667">
    <property type="component" value="Chromosome"/>
</dbReference>
<sequence length="1011" mass="116517">MTSIGQIERKTQNRIAKLFNEQLGYHYLGNWDERGGSNIEEGVLRKYLTETKKYSSELIEKVIFELSKAAGNQSESLYDINKAVYLMLRYGVKVRPEAGANTETVDVINWKQWNKNDFAIAEEVTVKGEHHKRPDIVLYINGIAIGVIELKRSTISISEGIRQNLDNQKGTFIRNFFATVQLVMAGNDIEGLKYGCIETKEKYYLGWKEESDIENPLDRGILQMCNKQRLVELLHDFVVYDRGIKKLCRPNQYFGVKAAQEHIRRREGGIIWHTQGSGKSLTMVWLTKWIKENVTNSRVLVITDREELDEQIEKVYTGVGETIVRTKSGKDLIDKLNTVNPWLLCSLIHKFGKKDEGNIDEYVEELERNLPADFKAKGDIYVFVDECHRTQSGKLHGAMKKILPNALFIGFTGTPLLKKDKESSMEVFGTYIHTYKFDEAVKDKVVLDLRYEARNVDQQITSQEGIDRWFNAKTRGLTNYALTELKKRWGTLQKVLSSRTRISRIMADILMDMEERERLQNGRGNAMLVAGSIYQACRYYELFQEAGFTKCAIITSYNPSISDIKGESVVEEPDTENVFKYDTYVKMLNGKTPEQFEMEVKRKFIEEPAQMKLLIVVDKLLTGFDAPPATYLYIDSSMQDHGLFQAICRVNRLDGDDKEYGYVVDYKDLFKRLEKAVSDYTSDAFDAFEKEDVEGLLADRLQKGKERLDECLESIKALIEPIGNAKDQLQCIRYFCGNPENPEDLKNTEQRRISLYKQTVALIRAFANIANEMEEAGYTIKQTEQIKEDMKFFENLRQEIKLASRDYIDLKQYEPAMRHLIDTYISATDSTVVSAFDDITLLQLIAEKGMDVAANSLPSGIRKNKNAMAETIENNIRRLIIDEMPTNPKYYEKMSVLLDELIRQRKEEAQEYKKYLAALAKLIKNVTKPEDSKDYPKAMNTPGKRALFDNLNRDANLALQVDAAIISVKKDDWRGNKQKEKEIRIAIGEYIEDEEEVNRVYEIVRAQTQDY</sequence>
<evidence type="ECO:0000256" key="8">
    <source>
        <dbReference type="ARBA" id="ARBA00022840"/>
    </source>
</evidence>
<dbReference type="OrthoDB" id="9758243at2"/>
<dbReference type="Pfam" id="PF04313">
    <property type="entry name" value="HSDR_N"/>
    <property type="match status" value="1"/>
</dbReference>
<evidence type="ECO:0000256" key="4">
    <source>
        <dbReference type="ARBA" id="ARBA00022741"/>
    </source>
</evidence>
<evidence type="ECO:0000256" key="2">
    <source>
        <dbReference type="ARBA" id="ARBA00008598"/>
    </source>
</evidence>
<dbReference type="Pfam" id="PF22679">
    <property type="entry name" value="T1R_D3-like"/>
    <property type="match status" value="1"/>
</dbReference>
<dbReference type="PROSITE" id="PS51192">
    <property type="entry name" value="HELICASE_ATP_BIND_1"/>
    <property type="match status" value="1"/>
</dbReference>
<name>A0A1A9I7Z3_9BACT</name>
<accession>A0A1A9I7Z3</accession>
<keyword evidence="3" id="KW-0540">Nuclease</keyword>
<evidence type="ECO:0000313" key="14">
    <source>
        <dbReference type="Proteomes" id="UP000077667"/>
    </source>
</evidence>
<dbReference type="InterPro" id="IPR007409">
    <property type="entry name" value="Restrct_endonuc_type1_HsdR_N"/>
</dbReference>
<keyword evidence="5 10" id="KW-0680">Restriction system</keyword>
<feature type="domain" description="Helicase ATP-binding" evidence="12">
    <location>
        <begin position="260"/>
        <end position="433"/>
    </location>
</feature>
<dbReference type="SUPFAM" id="SSF52540">
    <property type="entry name" value="P-loop containing nucleoside triphosphate hydrolases"/>
    <property type="match status" value="2"/>
</dbReference>
<dbReference type="PANTHER" id="PTHR30195">
    <property type="entry name" value="TYPE I SITE-SPECIFIC DEOXYRIBONUCLEASE PROTEIN SUBUNIT M AND R"/>
    <property type="match status" value="1"/>
</dbReference>
<dbReference type="GO" id="GO:0003677">
    <property type="term" value="F:DNA binding"/>
    <property type="evidence" value="ECO:0007669"/>
    <property type="project" value="UniProtKB-KW"/>
</dbReference>
<dbReference type="InterPro" id="IPR004473">
    <property type="entry name" value="Restrct_endonuc_typeI_HsdR"/>
</dbReference>
<keyword evidence="11" id="KW-0175">Coiled coil</keyword>
<dbReference type="RefSeq" id="WP_067760498.1">
    <property type="nucleotide sequence ID" value="NZ_CP015772.1"/>
</dbReference>
<dbReference type="SMART" id="SM00487">
    <property type="entry name" value="DEXDc"/>
    <property type="match status" value="1"/>
</dbReference>
<protein>
    <recommendedName>
        <fullName evidence="10">Type I restriction enzyme endonuclease subunit</fullName>
        <shortName evidence="10">R protein</shortName>
        <ecNumber evidence="10">3.1.21.3</ecNumber>
    </recommendedName>
</protein>
<dbReference type="GO" id="GO:0009035">
    <property type="term" value="F:type I site-specific deoxyribonuclease activity"/>
    <property type="evidence" value="ECO:0007669"/>
    <property type="project" value="UniProtKB-EC"/>
</dbReference>
<dbReference type="EC" id="3.1.21.3" evidence="10"/>
<comment type="similarity">
    <text evidence="2 10">Belongs to the HsdR family.</text>
</comment>
<feature type="coiled-coil region" evidence="11">
    <location>
        <begin position="891"/>
        <end position="925"/>
    </location>
</feature>
<keyword evidence="6 13" id="KW-0255">Endonuclease</keyword>
<evidence type="ECO:0000256" key="6">
    <source>
        <dbReference type="ARBA" id="ARBA00022759"/>
    </source>
</evidence>
<dbReference type="InterPro" id="IPR027417">
    <property type="entry name" value="P-loop_NTPase"/>
</dbReference>
<dbReference type="CDD" id="cd18800">
    <property type="entry name" value="SF2_C_EcoR124I-like"/>
    <property type="match status" value="1"/>
</dbReference>